<dbReference type="Proteomes" id="UP001630127">
    <property type="component" value="Unassembled WGS sequence"/>
</dbReference>
<reference evidence="2 3" key="1">
    <citation type="submission" date="2024-11" db="EMBL/GenBank/DDBJ databases">
        <title>A near-complete genome assembly of Cinchona calisaya.</title>
        <authorList>
            <person name="Lian D.C."/>
            <person name="Zhao X.W."/>
            <person name="Wei L."/>
        </authorList>
    </citation>
    <scope>NUCLEOTIDE SEQUENCE [LARGE SCALE GENOMIC DNA]</scope>
    <source>
        <tissue evidence="2">Nenye</tissue>
    </source>
</reference>
<feature type="region of interest" description="Disordered" evidence="1">
    <location>
        <begin position="88"/>
        <end position="124"/>
    </location>
</feature>
<accession>A0ABD3AC12</accession>
<protein>
    <submittedName>
        <fullName evidence="2">Uncharacterized protein</fullName>
    </submittedName>
</protein>
<comment type="caution">
    <text evidence="2">The sequence shown here is derived from an EMBL/GenBank/DDBJ whole genome shotgun (WGS) entry which is preliminary data.</text>
</comment>
<evidence type="ECO:0000313" key="2">
    <source>
        <dbReference type="EMBL" id="KAL3529351.1"/>
    </source>
</evidence>
<proteinExistence type="predicted"/>
<dbReference type="EMBL" id="JBJUIK010000004">
    <property type="protein sequence ID" value="KAL3529351.1"/>
    <property type="molecule type" value="Genomic_DNA"/>
</dbReference>
<organism evidence="2 3">
    <name type="scientific">Cinchona calisaya</name>
    <dbReference type="NCBI Taxonomy" id="153742"/>
    <lineage>
        <taxon>Eukaryota</taxon>
        <taxon>Viridiplantae</taxon>
        <taxon>Streptophyta</taxon>
        <taxon>Embryophyta</taxon>
        <taxon>Tracheophyta</taxon>
        <taxon>Spermatophyta</taxon>
        <taxon>Magnoliopsida</taxon>
        <taxon>eudicotyledons</taxon>
        <taxon>Gunneridae</taxon>
        <taxon>Pentapetalae</taxon>
        <taxon>asterids</taxon>
        <taxon>lamiids</taxon>
        <taxon>Gentianales</taxon>
        <taxon>Rubiaceae</taxon>
        <taxon>Cinchonoideae</taxon>
        <taxon>Cinchoneae</taxon>
        <taxon>Cinchona</taxon>
    </lineage>
</organism>
<evidence type="ECO:0000256" key="1">
    <source>
        <dbReference type="SAM" id="MobiDB-lite"/>
    </source>
</evidence>
<dbReference type="PANTHER" id="PTHR33384:SF22">
    <property type="match status" value="1"/>
</dbReference>
<dbReference type="PANTHER" id="PTHR33384">
    <property type="entry name" value="EXPRESSED PROTEIN"/>
    <property type="match status" value="1"/>
</dbReference>
<feature type="compositionally biased region" description="Low complexity" evidence="1">
    <location>
        <begin position="91"/>
        <end position="118"/>
    </location>
</feature>
<evidence type="ECO:0000313" key="3">
    <source>
        <dbReference type="Proteomes" id="UP001630127"/>
    </source>
</evidence>
<gene>
    <name evidence="2" type="ORF">ACH5RR_008673</name>
</gene>
<sequence length="143" mass="15298">MSINSSSFSVASNPKAIVCPKPRRLVSQQMEDCESWAGTELLEIILAKANYRAEKHNFQVALSPPFFNGSPPMRASNPLIQDEQFGIAKMSPLSPSTESTTSPSSRIHNSGRSSSSGHVKCGSKPAPVRIEGFNCCGISAVMA</sequence>
<name>A0ABD3AC12_9GENT</name>
<keyword evidence="3" id="KW-1185">Reference proteome</keyword>
<dbReference type="AlphaFoldDB" id="A0ABD3AC12"/>